<dbReference type="GO" id="GO:0003723">
    <property type="term" value="F:RNA binding"/>
    <property type="evidence" value="ECO:0007669"/>
    <property type="project" value="InterPro"/>
</dbReference>
<keyword evidence="2" id="KW-0238">DNA-binding</keyword>
<evidence type="ECO:0000256" key="3">
    <source>
        <dbReference type="ARBA" id="ARBA00061659"/>
    </source>
</evidence>
<dbReference type="Pfam" id="PF13041">
    <property type="entry name" value="PPR_2"/>
    <property type="match status" value="2"/>
</dbReference>
<dbReference type="InterPro" id="IPR046960">
    <property type="entry name" value="PPR_At4g14850-like_plant"/>
</dbReference>
<dbReference type="AlphaFoldDB" id="A0A9D4YHU0"/>
<dbReference type="Pfam" id="PF12854">
    <property type="entry name" value="PPR_1"/>
    <property type="match status" value="1"/>
</dbReference>
<comment type="similarity">
    <text evidence="3">Belongs to the PPR family. PCMP-E subfamily.</text>
</comment>
<dbReference type="NCBIfam" id="TIGR00756">
    <property type="entry name" value="PPR"/>
    <property type="match status" value="3"/>
</dbReference>
<dbReference type="Gramene" id="Psat02G0436800-T1">
    <property type="protein sequence ID" value="KAI5438603.1"/>
    <property type="gene ID" value="KIW84_024368"/>
</dbReference>
<dbReference type="Gene3D" id="1.25.40.10">
    <property type="entry name" value="Tetratricopeptide repeat domain"/>
    <property type="match status" value="4"/>
</dbReference>
<evidence type="ECO:0000256" key="2">
    <source>
        <dbReference type="ARBA" id="ARBA00023125"/>
    </source>
</evidence>
<dbReference type="GO" id="GO:0009451">
    <property type="term" value="P:RNA modification"/>
    <property type="evidence" value="ECO:0007669"/>
    <property type="project" value="InterPro"/>
</dbReference>
<comment type="caution">
    <text evidence="6">The sequence shown here is derived from an EMBL/GenBank/DDBJ whole genome shotgun (WGS) entry which is preliminary data.</text>
</comment>
<keyword evidence="7" id="KW-1185">Reference proteome</keyword>
<dbReference type="GO" id="GO:0003697">
    <property type="term" value="F:single-stranded DNA binding"/>
    <property type="evidence" value="ECO:0007669"/>
    <property type="project" value="InterPro"/>
</dbReference>
<dbReference type="PANTHER" id="PTHR24015:SF1753">
    <property type="entry name" value="PPR CONTAINING PLANT-LIKE PROTEIN"/>
    <property type="match status" value="1"/>
</dbReference>
<evidence type="ECO:0000256" key="5">
    <source>
        <dbReference type="SAM" id="MobiDB-lite"/>
    </source>
</evidence>
<name>A0A9D4YHU0_PEA</name>
<protein>
    <recommendedName>
        <fullName evidence="8">Pentatricopeptide repeat-containing protein</fullName>
    </recommendedName>
</protein>
<dbReference type="InterPro" id="IPR011990">
    <property type="entry name" value="TPR-like_helical_dom_sf"/>
</dbReference>
<dbReference type="InterPro" id="IPR002885">
    <property type="entry name" value="PPR_rpt"/>
</dbReference>
<gene>
    <name evidence="6" type="ORF">KIW84_024368</name>
</gene>
<feature type="repeat" description="PPR" evidence="4">
    <location>
        <begin position="220"/>
        <end position="254"/>
    </location>
</feature>
<dbReference type="Pfam" id="PF20431">
    <property type="entry name" value="E_motif"/>
    <property type="match status" value="1"/>
</dbReference>
<dbReference type="PANTHER" id="PTHR24015">
    <property type="entry name" value="OS07G0578800 PROTEIN-RELATED"/>
    <property type="match status" value="1"/>
</dbReference>
<dbReference type="FunFam" id="1.25.40.10:FF:000196">
    <property type="entry name" value="Pentatricopeptide repeat-containing protein At4g14850"/>
    <property type="match status" value="1"/>
</dbReference>
<dbReference type="FunFam" id="1.25.40.10:FF:000396">
    <property type="entry name" value="Pentatricopeptide repeat-containing protein At2g36730"/>
    <property type="match status" value="1"/>
</dbReference>
<feature type="region of interest" description="Disordered" evidence="5">
    <location>
        <begin position="53"/>
        <end position="72"/>
    </location>
</feature>
<dbReference type="InterPro" id="IPR000424">
    <property type="entry name" value="Primosome_PriB/ssb"/>
</dbReference>
<dbReference type="PROSITE" id="PS51375">
    <property type="entry name" value="PPR"/>
    <property type="match status" value="3"/>
</dbReference>
<evidence type="ECO:0000313" key="7">
    <source>
        <dbReference type="Proteomes" id="UP001058974"/>
    </source>
</evidence>
<keyword evidence="1" id="KW-0677">Repeat</keyword>
<evidence type="ECO:0008006" key="8">
    <source>
        <dbReference type="Google" id="ProtNLM"/>
    </source>
</evidence>
<proteinExistence type="inferred from homology"/>
<dbReference type="EMBL" id="JAMSHJ010000002">
    <property type="protein sequence ID" value="KAI5438603.1"/>
    <property type="molecule type" value="Genomic_DNA"/>
</dbReference>
<reference evidence="6 7" key="1">
    <citation type="journal article" date="2022" name="Nat. Genet.">
        <title>Improved pea reference genome and pan-genome highlight genomic features and evolutionary characteristics.</title>
        <authorList>
            <person name="Yang T."/>
            <person name="Liu R."/>
            <person name="Luo Y."/>
            <person name="Hu S."/>
            <person name="Wang D."/>
            <person name="Wang C."/>
            <person name="Pandey M.K."/>
            <person name="Ge S."/>
            <person name="Xu Q."/>
            <person name="Li N."/>
            <person name="Li G."/>
            <person name="Huang Y."/>
            <person name="Saxena R.K."/>
            <person name="Ji Y."/>
            <person name="Li M."/>
            <person name="Yan X."/>
            <person name="He Y."/>
            <person name="Liu Y."/>
            <person name="Wang X."/>
            <person name="Xiang C."/>
            <person name="Varshney R.K."/>
            <person name="Ding H."/>
            <person name="Gao S."/>
            <person name="Zong X."/>
        </authorList>
    </citation>
    <scope>NUCLEOTIDE SEQUENCE [LARGE SCALE GENOMIC DNA]</scope>
    <source>
        <strain evidence="6 7">cv. Zhongwan 6</strain>
    </source>
</reference>
<organism evidence="6 7">
    <name type="scientific">Pisum sativum</name>
    <name type="common">Garden pea</name>
    <name type="synonym">Lathyrus oleraceus</name>
    <dbReference type="NCBI Taxonomy" id="3888"/>
    <lineage>
        <taxon>Eukaryota</taxon>
        <taxon>Viridiplantae</taxon>
        <taxon>Streptophyta</taxon>
        <taxon>Embryophyta</taxon>
        <taxon>Tracheophyta</taxon>
        <taxon>Spermatophyta</taxon>
        <taxon>Magnoliopsida</taxon>
        <taxon>eudicotyledons</taxon>
        <taxon>Gunneridae</taxon>
        <taxon>Pentapetalae</taxon>
        <taxon>rosids</taxon>
        <taxon>fabids</taxon>
        <taxon>Fabales</taxon>
        <taxon>Fabaceae</taxon>
        <taxon>Papilionoideae</taxon>
        <taxon>50 kb inversion clade</taxon>
        <taxon>NPAAA clade</taxon>
        <taxon>Hologalegina</taxon>
        <taxon>IRL clade</taxon>
        <taxon>Fabeae</taxon>
        <taxon>Lathyrus</taxon>
    </lineage>
</organism>
<dbReference type="Proteomes" id="UP001058974">
    <property type="component" value="Chromosome 2"/>
</dbReference>
<dbReference type="Gene3D" id="2.40.50.140">
    <property type="entry name" value="Nucleic acid-binding proteins"/>
    <property type="match status" value="1"/>
</dbReference>
<feature type="repeat" description="PPR" evidence="4">
    <location>
        <begin position="494"/>
        <end position="524"/>
    </location>
</feature>
<evidence type="ECO:0000256" key="4">
    <source>
        <dbReference type="PROSITE-ProRule" id="PRU00708"/>
    </source>
</evidence>
<dbReference type="Pfam" id="PF01535">
    <property type="entry name" value="PPR"/>
    <property type="match status" value="4"/>
</dbReference>
<dbReference type="InterPro" id="IPR046848">
    <property type="entry name" value="E_motif"/>
</dbReference>
<sequence length="712" mass="80439">MHNSIGMGFGKFSISKTTTLFRSLLSTPTLHHHHHHIPLRFCTTTNSLFHSDDADSATPYPSPEHTEKTFYDRPLENGLDPGIYRAILVGKAGQKPLQKKLKSGGIRNNRRPLDHENPREYANRCAVQWHMVTFYPESLGNELSRKNGLMEKPTEYVLCNSLSSCAKTMNWHFGVQIHAYTIRSGFEDNLFLSTALVDFYSKCFCIVDARKIFRAMKVHDQVSWTSLIVGFSANKLGKEAFFLFKEMLGTRIMPNCFTLTSVVNACVGENGVVDCCPSLHVHVVKRGFDTSNFVISSLVNCYASCGRIDDAVLLFNETSEKDTVIYNTMISGYCWNLYSEDALKLFMEMRGKNMSPTDHTVSSILSACSRLAVLVEGKQVHSLVIKMGFENVFVDSTLIDMYSKGGDIDEARRVLDQTSWKNTVLLTSMIMGYAQCGRGLEALGFFDYLLTEQKLIPDHVCFSVVLSACSHAGFIDKGKEYFNKMRTDYGLSPDIDQYTCLIDLYARNGDLRKARDLMEEMPYDPSCIIWSSILSACKIYGDVELGREAANQLIKMEPCNAAPYLTLAHIYARKGLWNKVSEVRSLMQQRVKGKRNSRAVLSIGTGGIRNNRRPLDHENPREYANRCAVQWHRVTVYPERLGNLLMKNVLPGSTLYIEGNLETKVFSDPITGLVRRIREVAVRRHGRVVFLSPGDDSEQQAQQNDLRAVGYY</sequence>
<evidence type="ECO:0000256" key="1">
    <source>
        <dbReference type="ARBA" id="ARBA00022737"/>
    </source>
</evidence>
<dbReference type="FunFam" id="1.25.40.10:FF:000090">
    <property type="entry name" value="Pentatricopeptide repeat-containing protein, chloroplastic"/>
    <property type="match status" value="1"/>
</dbReference>
<accession>A0A9D4YHU0</accession>
<dbReference type="Pfam" id="PF00436">
    <property type="entry name" value="SSB"/>
    <property type="match status" value="1"/>
</dbReference>
<dbReference type="InterPro" id="IPR012340">
    <property type="entry name" value="NA-bd_OB-fold"/>
</dbReference>
<feature type="repeat" description="PPR" evidence="4">
    <location>
        <begin position="322"/>
        <end position="356"/>
    </location>
</feature>
<dbReference type="SUPFAM" id="SSF50249">
    <property type="entry name" value="Nucleic acid-binding proteins"/>
    <property type="match status" value="1"/>
</dbReference>
<evidence type="ECO:0000313" key="6">
    <source>
        <dbReference type="EMBL" id="KAI5438603.1"/>
    </source>
</evidence>